<dbReference type="AlphaFoldDB" id="A0A8C2XVG3"/>
<protein>
    <recommendedName>
        <fullName evidence="1">KRAB domain-containing protein</fullName>
    </recommendedName>
</protein>
<dbReference type="PROSITE" id="PS50805">
    <property type="entry name" value="KRAB"/>
    <property type="match status" value="1"/>
</dbReference>
<dbReference type="SMART" id="SM00349">
    <property type="entry name" value="KRAB"/>
    <property type="match status" value="1"/>
</dbReference>
<dbReference type="InterPro" id="IPR036051">
    <property type="entry name" value="KRAB_dom_sf"/>
</dbReference>
<dbReference type="Pfam" id="PF01352">
    <property type="entry name" value="KRAB"/>
    <property type="match status" value="1"/>
</dbReference>
<reference evidence="2" key="2">
    <citation type="submission" date="2025-08" db="UniProtKB">
        <authorList>
            <consortium name="Ensembl"/>
        </authorList>
    </citation>
    <scope>IDENTIFICATION</scope>
</reference>
<dbReference type="InterPro" id="IPR001909">
    <property type="entry name" value="KRAB"/>
</dbReference>
<dbReference type="PANTHER" id="PTHR23232">
    <property type="entry name" value="KRAB DOMAIN C2H2 ZINC FINGER"/>
    <property type="match status" value="1"/>
</dbReference>
<evidence type="ECO:0000313" key="2">
    <source>
        <dbReference type="Ensembl" id="ENSCHIP00010025702.1"/>
    </source>
</evidence>
<name>A0A8C2XVG3_CAPHI</name>
<dbReference type="PANTHER" id="PTHR23232:SF158">
    <property type="entry name" value="KRAB DOMAIN-CONTAINING PROTEIN 5"/>
    <property type="match status" value="1"/>
</dbReference>
<dbReference type="SUPFAM" id="SSF109640">
    <property type="entry name" value="KRAB domain (Kruppel-associated box)"/>
    <property type="match status" value="1"/>
</dbReference>
<dbReference type="Gene3D" id="6.10.140.140">
    <property type="match status" value="1"/>
</dbReference>
<accession>A0A8C2XVG3</accession>
<reference evidence="2" key="1">
    <citation type="submission" date="2019-03" db="EMBL/GenBank/DDBJ databases">
        <title>Genome sequencing and reference-guided assembly of Black Bengal Goat (Capra hircus).</title>
        <authorList>
            <person name="Siddiki A.Z."/>
            <person name="Baten A."/>
            <person name="Billah M."/>
            <person name="Alam M.A.U."/>
            <person name="Shawrob K.S.M."/>
            <person name="Saha S."/>
            <person name="Chowdhury M."/>
            <person name="Rahman A.H."/>
            <person name="Stear M."/>
            <person name="Miah G."/>
            <person name="Das G.B."/>
            <person name="Hossain M.M."/>
            <person name="Kumkum M."/>
            <person name="Islam M.S."/>
            <person name="Mollah A.M."/>
            <person name="Ahsan A."/>
            <person name="Tusar F."/>
            <person name="Khan M.K.I."/>
        </authorList>
    </citation>
    <scope>NUCLEOTIDE SEQUENCE [LARGE SCALE GENOMIC DNA]</scope>
</reference>
<feature type="domain" description="KRAB" evidence="1">
    <location>
        <begin position="8"/>
        <end position="85"/>
    </location>
</feature>
<sequence length="85" mass="9745">MALSQAQLTFKDVAIQFSPEEWECLDPAQKTLYRDVMLETLRNLLSVGEDNFLPKVGRVFLHLLLLAFWNSLSCLMELKAMLTQA</sequence>
<proteinExistence type="predicted"/>
<dbReference type="GO" id="GO:0006355">
    <property type="term" value="P:regulation of DNA-templated transcription"/>
    <property type="evidence" value="ECO:0007669"/>
    <property type="project" value="InterPro"/>
</dbReference>
<organism evidence="2">
    <name type="scientific">Capra hircus</name>
    <name type="common">Goat</name>
    <dbReference type="NCBI Taxonomy" id="9925"/>
    <lineage>
        <taxon>Eukaryota</taxon>
        <taxon>Metazoa</taxon>
        <taxon>Chordata</taxon>
        <taxon>Craniata</taxon>
        <taxon>Vertebrata</taxon>
        <taxon>Euteleostomi</taxon>
        <taxon>Mammalia</taxon>
        <taxon>Eutheria</taxon>
        <taxon>Laurasiatheria</taxon>
        <taxon>Artiodactyla</taxon>
        <taxon>Ruminantia</taxon>
        <taxon>Pecora</taxon>
        <taxon>Bovidae</taxon>
        <taxon>Caprinae</taxon>
        <taxon>Capra</taxon>
    </lineage>
</organism>
<dbReference type="Ensembl" id="ENSCHIT00010036278.1">
    <property type="protein sequence ID" value="ENSCHIP00010025702.1"/>
    <property type="gene ID" value="ENSCHIG00010019147.1"/>
</dbReference>
<evidence type="ECO:0000259" key="1">
    <source>
        <dbReference type="PROSITE" id="PS50805"/>
    </source>
</evidence>
<dbReference type="CDD" id="cd07765">
    <property type="entry name" value="KRAB_A-box"/>
    <property type="match status" value="1"/>
</dbReference>
<dbReference type="InterPro" id="IPR050169">
    <property type="entry name" value="Krueppel_C2H2_ZnF"/>
</dbReference>